<dbReference type="EMBL" id="QLMA01000006">
    <property type="protein sequence ID" value="RAJ79215.1"/>
    <property type="molecule type" value="Genomic_DNA"/>
</dbReference>
<dbReference type="RefSeq" id="WP_111593676.1">
    <property type="nucleotide sequence ID" value="NZ_QLMA01000006.1"/>
</dbReference>
<dbReference type="AlphaFoldDB" id="A0A327VW76"/>
<gene>
    <name evidence="1" type="ORF">CLV59_106276</name>
</gene>
<proteinExistence type="predicted"/>
<evidence type="ECO:0008006" key="3">
    <source>
        <dbReference type="Google" id="ProtNLM"/>
    </source>
</evidence>
<reference evidence="1 2" key="1">
    <citation type="submission" date="2018-06" db="EMBL/GenBank/DDBJ databases">
        <title>Genomic Encyclopedia of Archaeal and Bacterial Type Strains, Phase II (KMG-II): from individual species to whole genera.</title>
        <authorList>
            <person name="Goeker M."/>
        </authorList>
    </citation>
    <scope>NUCLEOTIDE SEQUENCE [LARGE SCALE GENOMIC DNA]</scope>
    <source>
        <strain evidence="1 2">DSM 29821</strain>
    </source>
</reference>
<evidence type="ECO:0000313" key="2">
    <source>
        <dbReference type="Proteomes" id="UP000249819"/>
    </source>
</evidence>
<dbReference type="OrthoDB" id="4845881at2"/>
<keyword evidence="2" id="KW-1185">Reference proteome</keyword>
<accession>A0A327VW76</accession>
<protein>
    <recommendedName>
        <fullName evidence="3">Carboxypeptidase regulatory-like domain-containing protein</fullName>
    </recommendedName>
</protein>
<dbReference type="Proteomes" id="UP000249819">
    <property type="component" value="Unassembled WGS sequence"/>
</dbReference>
<comment type="caution">
    <text evidence="1">The sequence shown here is derived from an EMBL/GenBank/DDBJ whole genome shotgun (WGS) entry which is preliminary data.</text>
</comment>
<organism evidence="1 2">
    <name type="scientific">Chitinophaga dinghuensis</name>
    <dbReference type="NCBI Taxonomy" id="1539050"/>
    <lineage>
        <taxon>Bacteria</taxon>
        <taxon>Pseudomonadati</taxon>
        <taxon>Bacteroidota</taxon>
        <taxon>Chitinophagia</taxon>
        <taxon>Chitinophagales</taxon>
        <taxon>Chitinophagaceae</taxon>
        <taxon>Chitinophaga</taxon>
    </lineage>
</organism>
<sequence length="307" mass="35174">MSYLLIGNISAMIGEDCIEPLSNARIRVYLPESNPGADHMTIVKGIFNHLRPLSAKEVLMKADRLLAETTLDPKGNFRLYWNELHLFTEPLELDICLDEMPAKNGNRQSRNFHLSYMIPHWKRNQEGYLAAYAYVIPAEVWSNIYRQAGAWVLTGIVRNKANGEGESRLKVSAFNAITGKKIADAYTNEYGRYTMHFNRRDLFAGQLIPIRDGRPNFGPDVYFRLYKQDQLIWEENESHAMVTARQDIAPCSSIDILYKPGIIVRATRHITGWLNSVRHFTEVRRGRSRASSAVLHRQLIVKDTPNV</sequence>
<evidence type="ECO:0000313" key="1">
    <source>
        <dbReference type="EMBL" id="RAJ79215.1"/>
    </source>
</evidence>
<name>A0A327VW76_9BACT</name>